<sequence length="136" mass="15934">MNNENIFPLLDPIRTAFFREIQNKAKNMENPCVRPYHAPNQGQWTFRTNGTDKFQLIFDQEKNHVQDVIFLCHERIKASVFFRGADIIIASDMSELAMKTYQDSMHRYTLMSPLDVWMIIIVSKKIHPKSFPCVPS</sequence>
<protein>
    <submittedName>
        <fullName evidence="1">Uncharacterized protein</fullName>
    </submittedName>
</protein>
<comment type="caution">
    <text evidence="1">The sequence shown here is derived from an EMBL/GenBank/DDBJ whole genome shotgun (WGS) entry which is preliminary data.</text>
</comment>
<gene>
    <name evidence="1" type="ORF">EDX97_08095</name>
</gene>
<dbReference type="RefSeq" id="WP_128520669.1">
    <property type="nucleotide sequence ID" value="NZ_RJQC01000003.1"/>
</dbReference>
<accession>A0A3N0HY00</accession>
<evidence type="ECO:0000313" key="2">
    <source>
        <dbReference type="Proteomes" id="UP000276568"/>
    </source>
</evidence>
<keyword evidence="2" id="KW-1185">Reference proteome</keyword>
<dbReference type="EMBL" id="RJQC01000003">
    <property type="protein sequence ID" value="RNM29594.1"/>
    <property type="molecule type" value="Genomic_DNA"/>
</dbReference>
<dbReference type="Proteomes" id="UP000276568">
    <property type="component" value="Unassembled WGS sequence"/>
</dbReference>
<proteinExistence type="predicted"/>
<reference evidence="1 2" key="1">
    <citation type="submission" date="2018-11" db="EMBL/GenBank/DDBJ databases">
        <title>Clostridium sp. nov., a member of the family Erysipelotrichaceae isolated from pig faeces.</title>
        <authorList>
            <person name="Chang Y.-H."/>
        </authorList>
    </citation>
    <scope>NUCLEOTIDE SEQUENCE [LARGE SCALE GENOMIC DNA]</scope>
    <source>
        <strain evidence="1 2">YH-panp20</strain>
    </source>
</reference>
<dbReference type="AlphaFoldDB" id="A0A3N0HY00"/>
<name>A0A3N0HY00_9FIRM</name>
<evidence type="ECO:0000313" key="1">
    <source>
        <dbReference type="EMBL" id="RNM29594.1"/>
    </source>
</evidence>
<organism evidence="1 2">
    <name type="scientific">Absicoccus porci</name>
    <dbReference type="NCBI Taxonomy" id="2486576"/>
    <lineage>
        <taxon>Bacteria</taxon>
        <taxon>Bacillati</taxon>
        <taxon>Bacillota</taxon>
        <taxon>Erysipelotrichia</taxon>
        <taxon>Erysipelotrichales</taxon>
        <taxon>Erysipelotrichaceae</taxon>
        <taxon>Absicoccus</taxon>
    </lineage>
</organism>